<gene>
    <name evidence="5" type="ORF">METZ01_LOCUS20527</name>
</gene>
<dbReference type="InterPro" id="IPR023050">
    <property type="entry name" value="PyrR"/>
</dbReference>
<dbReference type="HAMAP" id="MF_01219">
    <property type="entry name" value="PyrR"/>
    <property type="match status" value="1"/>
</dbReference>
<keyword evidence="2" id="KW-0805">Transcription regulation</keyword>
<dbReference type="PANTHER" id="PTHR11608:SF0">
    <property type="entry name" value="BIFUNCTIONAL PROTEIN PYRR"/>
    <property type="match status" value="1"/>
</dbReference>
<accession>A0A381PQC3</accession>
<evidence type="ECO:0000259" key="4">
    <source>
        <dbReference type="Pfam" id="PF00156"/>
    </source>
</evidence>
<dbReference type="InterPro" id="IPR050137">
    <property type="entry name" value="PyrR_bifunctional"/>
</dbReference>
<evidence type="ECO:0000313" key="5">
    <source>
        <dbReference type="EMBL" id="SUZ67673.1"/>
    </source>
</evidence>
<dbReference type="Gene3D" id="3.40.50.2020">
    <property type="match status" value="1"/>
</dbReference>
<dbReference type="NCBIfam" id="NF003549">
    <property type="entry name" value="PRK05205.1-5"/>
    <property type="match status" value="1"/>
</dbReference>
<dbReference type="AlphaFoldDB" id="A0A381PQC3"/>
<dbReference type="Pfam" id="PF00156">
    <property type="entry name" value="Pribosyltran"/>
    <property type="match status" value="1"/>
</dbReference>
<proteinExistence type="inferred from homology"/>
<dbReference type="PANTHER" id="PTHR11608">
    <property type="entry name" value="BIFUNCTIONAL PROTEIN PYRR"/>
    <property type="match status" value="1"/>
</dbReference>
<dbReference type="SUPFAM" id="SSF53271">
    <property type="entry name" value="PRTase-like"/>
    <property type="match status" value="1"/>
</dbReference>
<dbReference type="NCBIfam" id="NF003545">
    <property type="entry name" value="PRK05205.1-1"/>
    <property type="match status" value="1"/>
</dbReference>
<protein>
    <recommendedName>
        <fullName evidence="4">Phosphoribosyltransferase domain-containing protein</fullName>
    </recommendedName>
</protein>
<dbReference type="InterPro" id="IPR029057">
    <property type="entry name" value="PRTase-like"/>
</dbReference>
<dbReference type="FunFam" id="3.40.50.2020:FF:000020">
    <property type="entry name" value="Bifunctional protein PyrR"/>
    <property type="match status" value="1"/>
</dbReference>
<dbReference type="EMBL" id="UINC01001018">
    <property type="protein sequence ID" value="SUZ67673.1"/>
    <property type="molecule type" value="Genomic_DNA"/>
</dbReference>
<sequence>MTEKRKQLLEKSEIERSLTRLAHEMTERLPSIDDIVLIGIRTRGEFIATRLAKALKKISGNNIPTGFLDVTFYRDDFRERLIQPQVKGTEVSFSLDGKTVILTDDVLFTGRTIRAALDEIMDFGRPATVALAVLVDRGHREMPIKADFVGKNIPTSDAEHVLVRLEEVDGEDAVYLVKYD</sequence>
<dbReference type="InterPro" id="IPR000836">
    <property type="entry name" value="PRTase_dom"/>
</dbReference>
<organism evidence="5">
    <name type="scientific">marine metagenome</name>
    <dbReference type="NCBI Taxonomy" id="408172"/>
    <lineage>
        <taxon>unclassified sequences</taxon>
        <taxon>metagenomes</taxon>
        <taxon>ecological metagenomes</taxon>
    </lineage>
</organism>
<feature type="domain" description="Phosphoribosyltransferase" evidence="4">
    <location>
        <begin position="6"/>
        <end position="165"/>
    </location>
</feature>
<name>A0A381PQC3_9ZZZZ</name>
<evidence type="ECO:0000256" key="3">
    <source>
        <dbReference type="ARBA" id="ARBA00023163"/>
    </source>
</evidence>
<evidence type="ECO:0000256" key="2">
    <source>
        <dbReference type="ARBA" id="ARBA00023015"/>
    </source>
</evidence>
<dbReference type="CDD" id="cd06223">
    <property type="entry name" value="PRTases_typeI"/>
    <property type="match status" value="1"/>
</dbReference>
<comment type="similarity">
    <text evidence="1">Belongs to the purine/pyrimidine phosphoribosyltransferase family. PyrR subfamily.</text>
</comment>
<reference evidence="5" key="1">
    <citation type="submission" date="2018-05" db="EMBL/GenBank/DDBJ databases">
        <authorList>
            <person name="Lanie J.A."/>
            <person name="Ng W.-L."/>
            <person name="Kazmierczak K.M."/>
            <person name="Andrzejewski T.M."/>
            <person name="Davidsen T.M."/>
            <person name="Wayne K.J."/>
            <person name="Tettelin H."/>
            <person name="Glass J.I."/>
            <person name="Rusch D."/>
            <person name="Podicherti R."/>
            <person name="Tsui H.-C.T."/>
            <person name="Winkler M.E."/>
        </authorList>
    </citation>
    <scope>NUCLEOTIDE SEQUENCE</scope>
</reference>
<evidence type="ECO:0000256" key="1">
    <source>
        <dbReference type="ARBA" id="ARBA00005565"/>
    </source>
</evidence>
<keyword evidence="3" id="KW-0804">Transcription</keyword>